<proteinExistence type="predicted"/>
<comment type="caution">
    <text evidence="2">The sequence shown here is derived from an EMBL/GenBank/DDBJ whole genome shotgun (WGS) entry which is preliminary data.</text>
</comment>
<feature type="transmembrane region" description="Helical" evidence="1">
    <location>
        <begin position="170"/>
        <end position="191"/>
    </location>
</feature>
<feature type="transmembrane region" description="Helical" evidence="1">
    <location>
        <begin position="64"/>
        <end position="84"/>
    </location>
</feature>
<dbReference type="RefSeq" id="WP_109817524.1">
    <property type="nucleotide sequence ID" value="NZ_QGKR01000178.1"/>
</dbReference>
<gene>
    <name evidence="2" type="ORF">DKT68_12155</name>
</gene>
<dbReference type="OrthoDB" id="2717873at2"/>
<keyword evidence="1" id="KW-1133">Transmembrane helix</keyword>
<dbReference type="AlphaFoldDB" id="A0A317D9N3"/>
<sequence>MSETRRLAWRKAALTFSFGYGLLRLYWAAGGRWGWTACDRTDPPTAVESATGCGADQVSDLPFLQGWGAVLLSGLLVATAVLAVRRPGRLVSVASGTAAVALVVLAFPAHLLFQVPAGLAGRPTDWRDVAGRLLLLTGGLLFGAVATARARCTHRLPEGPRAVPSWVRRWAYAACLVPVLGFSVPHALWLAGVPFGISAELIHAAEDDLSWTVGLSITLAPLAGGLLTLGLAQRWGQVFPHWLPVLGGHRVPRALALVPATVVALALIAYGLIGIWVVASALAAGTTRWSELAEGWLAAGTVLVFLAWGCCLAVATYGYRLVTVPVCAACDPSPAERRPVRAG</sequence>
<feature type="transmembrane region" description="Helical" evidence="1">
    <location>
        <begin position="211"/>
        <end position="233"/>
    </location>
</feature>
<dbReference type="EMBL" id="QGKR01000178">
    <property type="protein sequence ID" value="PWR09503.1"/>
    <property type="molecule type" value="Genomic_DNA"/>
</dbReference>
<protein>
    <submittedName>
        <fullName evidence="2">Uncharacterized protein</fullName>
    </submittedName>
</protein>
<reference evidence="2 3" key="1">
    <citation type="submission" date="2018-05" db="EMBL/GenBank/DDBJ databases">
        <title>Micromonospora atacamensis sp. nov., a novel actinobacteria isolated from high altitude Atacama Desert soil.</title>
        <authorList>
            <person name="Carro L."/>
            <person name="Golinska P."/>
            <person name="Klenk H.-P."/>
            <person name="Goodfellow M."/>
        </authorList>
    </citation>
    <scope>NUCLEOTIDE SEQUENCE [LARGE SCALE GENOMIC DNA]</scope>
    <source>
        <strain evidence="2 3">5R2A7</strain>
    </source>
</reference>
<feature type="transmembrane region" description="Helical" evidence="1">
    <location>
        <begin position="254"/>
        <end position="284"/>
    </location>
</feature>
<feature type="transmembrane region" description="Helical" evidence="1">
    <location>
        <begin position="12"/>
        <end position="29"/>
    </location>
</feature>
<organism evidence="2 3">
    <name type="scientific">Micromonospora acroterricola</name>
    <dbReference type="NCBI Taxonomy" id="2202421"/>
    <lineage>
        <taxon>Bacteria</taxon>
        <taxon>Bacillati</taxon>
        <taxon>Actinomycetota</taxon>
        <taxon>Actinomycetes</taxon>
        <taxon>Micromonosporales</taxon>
        <taxon>Micromonosporaceae</taxon>
        <taxon>Micromonospora</taxon>
    </lineage>
</organism>
<feature type="transmembrane region" description="Helical" evidence="1">
    <location>
        <begin position="296"/>
        <end position="315"/>
    </location>
</feature>
<feature type="transmembrane region" description="Helical" evidence="1">
    <location>
        <begin position="133"/>
        <end position="150"/>
    </location>
</feature>
<evidence type="ECO:0000256" key="1">
    <source>
        <dbReference type="SAM" id="Phobius"/>
    </source>
</evidence>
<dbReference type="Proteomes" id="UP000245410">
    <property type="component" value="Unassembled WGS sequence"/>
</dbReference>
<keyword evidence="1" id="KW-0812">Transmembrane</keyword>
<feature type="transmembrane region" description="Helical" evidence="1">
    <location>
        <begin position="91"/>
        <end position="113"/>
    </location>
</feature>
<accession>A0A317D9N3</accession>
<keyword evidence="3" id="KW-1185">Reference proteome</keyword>
<evidence type="ECO:0000313" key="2">
    <source>
        <dbReference type="EMBL" id="PWR09503.1"/>
    </source>
</evidence>
<name>A0A317D9N3_9ACTN</name>
<keyword evidence="1" id="KW-0472">Membrane</keyword>
<evidence type="ECO:0000313" key="3">
    <source>
        <dbReference type="Proteomes" id="UP000245410"/>
    </source>
</evidence>